<gene>
    <name evidence="1" type="ORF">SBAD_LOCUS7006</name>
</gene>
<organism evidence="3">
    <name type="scientific">Soboliphyme baturini</name>
    <dbReference type="NCBI Taxonomy" id="241478"/>
    <lineage>
        <taxon>Eukaryota</taxon>
        <taxon>Metazoa</taxon>
        <taxon>Ecdysozoa</taxon>
        <taxon>Nematoda</taxon>
        <taxon>Enoplea</taxon>
        <taxon>Dorylaimia</taxon>
        <taxon>Dioctophymatida</taxon>
        <taxon>Dioctophymatoidea</taxon>
        <taxon>Soboliphymatidae</taxon>
        <taxon>Soboliphyme</taxon>
    </lineage>
</organism>
<dbReference type="EMBL" id="UZAM01010238">
    <property type="protein sequence ID" value="VDP11496.1"/>
    <property type="molecule type" value="Genomic_DNA"/>
</dbReference>
<accession>A0A183ITQ9</accession>
<dbReference type="Proteomes" id="UP000270296">
    <property type="component" value="Unassembled WGS sequence"/>
</dbReference>
<dbReference type="InterPro" id="IPR033228">
    <property type="entry name" value="SZT2"/>
</dbReference>
<proteinExistence type="predicted"/>
<dbReference type="GO" id="GO:0005777">
    <property type="term" value="C:peroxisome"/>
    <property type="evidence" value="ECO:0007669"/>
    <property type="project" value="InterPro"/>
</dbReference>
<dbReference type="OrthoDB" id="43547at2759"/>
<dbReference type="WBParaSite" id="SBAD_0000727201-mRNA-1">
    <property type="protein sequence ID" value="SBAD_0000727201-mRNA-1"/>
    <property type="gene ID" value="SBAD_0000727201"/>
</dbReference>
<name>A0A183ITQ9_9BILA</name>
<protein>
    <submittedName>
        <fullName evidence="3">DH domain-containing protein</fullName>
    </submittedName>
</protein>
<evidence type="ECO:0000313" key="2">
    <source>
        <dbReference type="Proteomes" id="UP000270296"/>
    </source>
</evidence>
<dbReference type="PANTHER" id="PTHR14918">
    <property type="entry name" value="KICSTOR COMPLEX PROTEIN SZT2"/>
    <property type="match status" value="1"/>
</dbReference>
<sequence>MPSPPISLDVELCAATSNALQPKETTGSENLENTRNNKVVPNRKKAFSLCEKKRYVLQSEVVNYLAFVNEDLYNIQRRLLEDTARFKVKLRKIIEEAVSHCYRDLLWQKLLMGVTLAHSSKQKDQSIKITFNEFELLLESVYRTPLQNTDEQLQSLLNLSSSRMIGLIRCLQTKFTEHCRFLISPDLKRQYLVLLNPNYLDCFIMVLADCAKRKSGAFLVYKDVQAFEAELEGGVESKMFRSMSVQHFCEDFINVAAYFAWTQLLASS</sequence>
<reference evidence="1 2" key="2">
    <citation type="submission" date="2018-11" db="EMBL/GenBank/DDBJ databases">
        <authorList>
            <consortium name="Pathogen Informatics"/>
        </authorList>
    </citation>
    <scope>NUCLEOTIDE SEQUENCE [LARGE SCALE GENOMIC DNA]</scope>
</reference>
<keyword evidence="2" id="KW-1185">Reference proteome</keyword>
<evidence type="ECO:0000313" key="3">
    <source>
        <dbReference type="WBParaSite" id="SBAD_0000727201-mRNA-1"/>
    </source>
</evidence>
<dbReference type="AlphaFoldDB" id="A0A183ITQ9"/>
<reference evidence="3" key="1">
    <citation type="submission" date="2016-06" db="UniProtKB">
        <authorList>
            <consortium name="WormBaseParasite"/>
        </authorList>
    </citation>
    <scope>IDENTIFICATION</scope>
</reference>
<evidence type="ECO:0000313" key="1">
    <source>
        <dbReference type="EMBL" id="VDP11496.1"/>
    </source>
</evidence>
<dbReference type="PANTHER" id="PTHR14918:SF3">
    <property type="entry name" value="KICSTOR COMPLEX PROTEIN SZT2"/>
    <property type="match status" value="1"/>
</dbReference>